<name>A0A5C4JJC8_9ACTN</name>
<dbReference type="Proteomes" id="UP000309174">
    <property type="component" value="Unassembled WGS sequence"/>
</dbReference>
<organism evidence="1 2">
    <name type="scientific">Actinomadura soli</name>
    <dbReference type="NCBI Taxonomy" id="2508997"/>
    <lineage>
        <taxon>Bacteria</taxon>
        <taxon>Bacillati</taxon>
        <taxon>Actinomycetota</taxon>
        <taxon>Actinomycetes</taxon>
        <taxon>Streptosporangiales</taxon>
        <taxon>Thermomonosporaceae</taxon>
        <taxon>Actinomadura</taxon>
    </lineage>
</organism>
<comment type="caution">
    <text evidence="1">The sequence shown here is derived from an EMBL/GenBank/DDBJ whole genome shotgun (WGS) entry which is preliminary data.</text>
</comment>
<keyword evidence="2" id="KW-1185">Reference proteome</keyword>
<sequence>MSLSAQAQHEHKALIRLRDQLVSAYGAQVPAEEIGALIEAAAAKYAAAAVRDFVPLLVERDARAALRRRGRGGVGPAERS</sequence>
<protein>
    <submittedName>
        <fullName evidence="1">Uncharacterized protein</fullName>
    </submittedName>
</protein>
<dbReference type="RefSeq" id="WP_138643485.1">
    <property type="nucleotide sequence ID" value="NZ_VCKW01000008.1"/>
</dbReference>
<dbReference type="Gene3D" id="1.10.8.1060">
    <property type="entry name" value="Corynebacterium glutamicum thioredoxin-dependent arsenate reductase, N-terminal domain"/>
    <property type="match status" value="1"/>
</dbReference>
<dbReference type="NCBIfam" id="NF046112">
    <property type="entry name" value="MSMEG_6209_Nter"/>
    <property type="match status" value="1"/>
</dbReference>
<proteinExistence type="predicted"/>
<accession>A0A5C4JJC8</accession>
<dbReference type="AlphaFoldDB" id="A0A5C4JJC8"/>
<evidence type="ECO:0000313" key="1">
    <source>
        <dbReference type="EMBL" id="TMR06868.1"/>
    </source>
</evidence>
<evidence type="ECO:0000313" key="2">
    <source>
        <dbReference type="Proteomes" id="UP000309174"/>
    </source>
</evidence>
<reference evidence="1 2" key="1">
    <citation type="submission" date="2019-05" db="EMBL/GenBank/DDBJ databases">
        <title>Draft genome sequence of Actinomadura sp. 14C53.</title>
        <authorList>
            <person name="Saricaoglu S."/>
            <person name="Isik K."/>
        </authorList>
    </citation>
    <scope>NUCLEOTIDE SEQUENCE [LARGE SCALE GENOMIC DNA]</scope>
    <source>
        <strain evidence="1 2">14C53</strain>
    </source>
</reference>
<gene>
    <name evidence="1" type="ORF">ETD83_03045</name>
</gene>
<dbReference type="EMBL" id="VCKW01000008">
    <property type="protein sequence ID" value="TMR06868.1"/>
    <property type="molecule type" value="Genomic_DNA"/>
</dbReference>